<dbReference type="RefSeq" id="WP_344765462.1">
    <property type="nucleotide sequence ID" value="NZ_BAAAZE010000014.1"/>
</dbReference>
<reference evidence="3" key="1">
    <citation type="journal article" date="2019" name="Int. J. Syst. Evol. Microbiol.">
        <title>The Global Catalogue of Microorganisms (GCM) 10K type strain sequencing project: providing services to taxonomists for standard genome sequencing and annotation.</title>
        <authorList>
            <consortium name="The Broad Institute Genomics Platform"/>
            <consortium name="The Broad Institute Genome Sequencing Center for Infectious Disease"/>
            <person name="Wu L."/>
            <person name="Ma J."/>
        </authorList>
    </citation>
    <scope>NUCLEOTIDE SEQUENCE [LARGE SCALE GENOMIC DNA]</scope>
    <source>
        <strain evidence="3">JCM 16673</strain>
    </source>
</reference>
<organism evidence="2 3">
    <name type="scientific">Actimicrobium antarcticum</name>
    <dbReference type="NCBI Taxonomy" id="1051899"/>
    <lineage>
        <taxon>Bacteria</taxon>
        <taxon>Pseudomonadati</taxon>
        <taxon>Pseudomonadota</taxon>
        <taxon>Betaproteobacteria</taxon>
        <taxon>Burkholderiales</taxon>
        <taxon>Oxalobacteraceae</taxon>
        <taxon>Actimicrobium</taxon>
    </lineage>
</organism>
<dbReference type="Proteomes" id="UP001501353">
    <property type="component" value="Unassembled WGS sequence"/>
</dbReference>
<evidence type="ECO:0000313" key="2">
    <source>
        <dbReference type="EMBL" id="GAA4033446.1"/>
    </source>
</evidence>
<sequence>MTRPNLNAPPEIDDNDEVEAEQEVRDQLEPDLERRGSLDKDDPSDLLDESDPVPPEGS</sequence>
<proteinExistence type="predicted"/>
<feature type="region of interest" description="Disordered" evidence="1">
    <location>
        <begin position="1"/>
        <end position="58"/>
    </location>
</feature>
<accession>A0ABP7TZ62</accession>
<dbReference type="EMBL" id="BAAAZE010000014">
    <property type="protein sequence ID" value="GAA4033446.1"/>
    <property type="molecule type" value="Genomic_DNA"/>
</dbReference>
<evidence type="ECO:0000313" key="3">
    <source>
        <dbReference type="Proteomes" id="UP001501353"/>
    </source>
</evidence>
<comment type="caution">
    <text evidence="2">The sequence shown here is derived from an EMBL/GenBank/DDBJ whole genome shotgun (WGS) entry which is preliminary data.</text>
</comment>
<gene>
    <name evidence="2" type="ORF">GCM10022212_35750</name>
</gene>
<feature type="compositionally biased region" description="Acidic residues" evidence="1">
    <location>
        <begin position="11"/>
        <end position="21"/>
    </location>
</feature>
<name>A0ABP7TZ62_9BURK</name>
<keyword evidence="3" id="KW-1185">Reference proteome</keyword>
<protein>
    <submittedName>
        <fullName evidence="2">Uncharacterized protein</fullName>
    </submittedName>
</protein>
<feature type="compositionally biased region" description="Basic and acidic residues" evidence="1">
    <location>
        <begin position="22"/>
        <end position="43"/>
    </location>
</feature>
<evidence type="ECO:0000256" key="1">
    <source>
        <dbReference type="SAM" id="MobiDB-lite"/>
    </source>
</evidence>